<dbReference type="Pfam" id="PF00385">
    <property type="entry name" value="Chromo"/>
    <property type="match status" value="1"/>
</dbReference>
<keyword evidence="12" id="KW-0229">DNA integration</keyword>
<feature type="region of interest" description="Disordered" evidence="18">
    <location>
        <begin position="447"/>
        <end position="513"/>
    </location>
</feature>
<dbReference type="InterPro" id="IPR056924">
    <property type="entry name" value="SH3_Tf2-1"/>
</dbReference>
<dbReference type="InterPro" id="IPR036397">
    <property type="entry name" value="RNaseH_sf"/>
</dbReference>
<dbReference type="CDD" id="cd00024">
    <property type="entry name" value="CD_CSD"/>
    <property type="match status" value="1"/>
</dbReference>
<feature type="compositionally biased region" description="Low complexity" evidence="18">
    <location>
        <begin position="12"/>
        <end position="62"/>
    </location>
</feature>
<keyword evidence="6" id="KW-0479">Metal-binding</keyword>
<dbReference type="Pfam" id="PF00078">
    <property type="entry name" value="RVT_1"/>
    <property type="match status" value="1"/>
</dbReference>
<keyword evidence="14" id="KW-0239">DNA-directed DNA polymerase</keyword>
<dbReference type="GO" id="GO:0004519">
    <property type="term" value="F:endonuclease activity"/>
    <property type="evidence" value="ECO:0007669"/>
    <property type="project" value="UniProtKB-KW"/>
</dbReference>
<organism evidence="23 24">
    <name type="scientific">Pseudozyma flocculosa</name>
    <dbReference type="NCBI Taxonomy" id="84751"/>
    <lineage>
        <taxon>Eukaryota</taxon>
        <taxon>Fungi</taxon>
        <taxon>Dikarya</taxon>
        <taxon>Basidiomycota</taxon>
        <taxon>Ustilaginomycotina</taxon>
        <taxon>Ustilaginomycetes</taxon>
        <taxon>Ustilaginales</taxon>
        <taxon>Ustilaginaceae</taxon>
        <taxon>Pseudozyma</taxon>
    </lineage>
</organism>
<dbReference type="GO" id="GO:0005634">
    <property type="term" value="C:nucleus"/>
    <property type="evidence" value="ECO:0007669"/>
    <property type="project" value="UniProtKB-ARBA"/>
</dbReference>
<evidence type="ECO:0000256" key="8">
    <source>
        <dbReference type="ARBA" id="ARBA00022759"/>
    </source>
</evidence>
<evidence type="ECO:0000256" key="14">
    <source>
        <dbReference type="ARBA" id="ARBA00022932"/>
    </source>
</evidence>
<dbReference type="PANTHER" id="PTHR37984:SF5">
    <property type="entry name" value="PROTEIN NYNRIN-LIKE"/>
    <property type="match status" value="1"/>
</dbReference>
<dbReference type="GO" id="GO:0004190">
    <property type="term" value="F:aspartic-type endopeptidase activity"/>
    <property type="evidence" value="ECO:0007669"/>
    <property type="project" value="UniProtKB-KW"/>
</dbReference>
<evidence type="ECO:0000256" key="10">
    <source>
        <dbReference type="ARBA" id="ARBA00022842"/>
    </source>
</evidence>
<reference evidence="23 24" key="1">
    <citation type="submission" date="2018-03" db="EMBL/GenBank/DDBJ databases">
        <authorList>
            <person name="Guldener U."/>
        </authorList>
    </citation>
    <scope>NUCLEOTIDE SEQUENCE [LARGE SCALE GENOMIC DNA]</scope>
    <source>
        <strain evidence="23 24">DAOM196992</strain>
    </source>
</reference>
<dbReference type="Gene3D" id="3.10.10.10">
    <property type="entry name" value="HIV Type 1 Reverse Transcriptase, subunit A, domain 1"/>
    <property type="match status" value="1"/>
</dbReference>
<evidence type="ECO:0000313" key="24">
    <source>
        <dbReference type="Proteomes" id="UP000323386"/>
    </source>
</evidence>
<dbReference type="Gene3D" id="3.30.70.270">
    <property type="match status" value="2"/>
</dbReference>
<dbReference type="SUPFAM" id="SSF54160">
    <property type="entry name" value="Chromo domain-like"/>
    <property type="match status" value="1"/>
</dbReference>
<dbReference type="SUPFAM" id="SSF53098">
    <property type="entry name" value="Ribonuclease H-like"/>
    <property type="match status" value="1"/>
</dbReference>
<keyword evidence="7" id="KW-0064">Aspartyl protease</keyword>
<dbReference type="GO" id="GO:0006508">
    <property type="term" value="P:proteolysis"/>
    <property type="evidence" value="ECO:0007669"/>
    <property type="project" value="UniProtKB-KW"/>
</dbReference>
<dbReference type="InterPro" id="IPR005162">
    <property type="entry name" value="Retrotrans_gag_dom"/>
</dbReference>
<feature type="domain" description="Reverse transcriptase" evidence="21">
    <location>
        <begin position="849"/>
        <end position="1028"/>
    </location>
</feature>
<feature type="domain" description="Chromo" evidence="19">
    <location>
        <begin position="1766"/>
        <end position="1822"/>
    </location>
</feature>
<dbReference type="GO" id="GO:0008270">
    <property type="term" value="F:zinc ion binding"/>
    <property type="evidence" value="ECO:0007669"/>
    <property type="project" value="UniProtKB-KW"/>
</dbReference>
<dbReference type="InterPro" id="IPR000477">
    <property type="entry name" value="RT_dom"/>
</dbReference>
<evidence type="ECO:0000259" key="21">
    <source>
        <dbReference type="PROSITE" id="PS50878"/>
    </source>
</evidence>
<dbReference type="GO" id="GO:0006310">
    <property type="term" value="P:DNA recombination"/>
    <property type="evidence" value="ECO:0007669"/>
    <property type="project" value="UniProtKB-KW"/>
</dbReference>
<name>A0A5C3EW15_9BASI</name>
<feature type="compositionally biased region" description="Low complexity" evidence="18">
    <location>
        <begin position="1372"/>
        <end position="1383"/>
    </location>
</feature>
<evidence type="ECO:0000259" key="19">
    <source>
        <dbReference type="PROSITE" id="PS50013"/>
    </source>
</evidence>
<dbReference type="Pfam" id="PF17917">
    <property type="entry name" value="RT_RNaseH"/>
    <property type="match status" value="1"/>
</dbReference>
<evidence type="ECO:0000256" key="6">
    <source>
        <dbReference type="ARBA" id="ARBA00022723"/>
    </source>
</evidence>
<dbReference type="Gene3D" id="3.30.420.10">
    <property type="entry name" value="Ribonuclease H-like superfamily/Ribonuclease H"/>
    <property type="match status" value="1"/>
</dbReference>
<feature type="region of interest" description="Disordered" evidence="18">
    <location>
        <begin position="564"/>
        <end position="609"/>
    </location>
</feature>
<keyword evidence="2" id="KW-0645">Protease</keyword>
<feature type="domain" description="Integrase catalytic" evidence="22">
    <location>
        <begin position="1466"/>
        <end position="1625"/>
    </location>
</feature>
<feature type="compositionally biased region" description="Basic and acidic residues" evidence="18">
    <location>
        <begin position="673"/>
        <end position="686"/>
    </location>
</feature>
<feature type="region of interest" description="Disordered" evidence="18">
    <location>
        <begin position="1345"/>
        <end position="1392"/>
    </location>
</feature>
<keyword evidence="3" id="KW-0808">Transferase</keyword>
<feature type="region of interest" description="Disordered" evidence="18">
    <location>
        <begin position="1"/>
        <end position="80"/>
    </location>
</feature>
<evidence type="ECO:0000256" key="13">
    <source>
        <dbReference type="ARBA" id="ARBA00022918"/>
    </source>
</evidence>
<dbReference type="InterPro" id="IPR016197">
    <property type="entry name" value="Chromo-like_dom_sf"/>
</dbReference>
<dbReference type="InterPro" id="IPR041588">
    <property type="entry name" value="Integrase_H2C2"/>
</dbReference>
<feature type="compositionally biased region" description="Basic and acidic residues" evidence="18">
    <location>
        <begin position="447"/>
        <end position="474"/>
    </location>
</feature>
<dbReference type="InterPro" id="IPR001584">
    <property type="entry name" value="Integrase_cat-core"/>
</dbReference>
<dbReference type="PROSITE" id="PS50013">
    <property type="entry name" value="CHROMO_2"/>
    <property type="match status" value="1"/>
</dbReference>
<evidence type="ECO:0000256" key="16">
    <source>
        <dbReference type="ARBA" id="ARBA00023172"/>
    </source>
</evidence>
<feature type="domain" description="CCHC-type" evidence="20">
    <location>
        <begin position="532"/>
        <end position="547"/>
    </location>
</feature>
<dbReference type="Pfam" id="PF24626">
    <property type="entry name" value="SH3_Tf2-1"/>
    <property type="match status" value="1"/>
</dbReference>
<protein>
    <recommendedName>
        <fullName evidence="1">RNA-directed DNA polymerase</fullName>
        <ecNumber evidence="1">2.7.7.49</ecNumber>
    </recommendedName>
</protein>
<dbReference type="Pfam" id="PF00665">
    <property type="entry name" value="rve"/>
    <property type="match status" value="1"/>
</dbReference>
<dbReference type="PROSITE" id="PS50158">
    <property type="entry name" value="ZF_CCHC"/>
    <property type="match status" value="1"/>
</dbReference>
<evidence type="ECO:0000256" key="5">
    <source>
        <dbReference type="ARBA" id="ARBA00022722"/>
    </source>
</evidence>
<keyword evidence="9" id="KW-0378">Hydrolase</keyword>
<evidence type="ECO:0000256" key="12">
    <source>
        <dbReference type="ARBA" id="ARBA00022908"/>
    </source>
</evidence>
<accession>A0A5C3EW15</accession>
<evidence type="ECO:0000259" key="22">
    <source>
        <dbReference type="PROSITE" id="PS50994"/>
    </source>
</evidence>
<evidence type="ECO:0000256" key="4">
    <source>
        <dbReference type="ARBA" id="ARBA00022695"/>
    </source>
</evidence>
<dbReference type="CDD" id="cd09274">
    <property type="entry name" value="RNase_HI_RT_Ty3"/>
    <property type="match status" value="1"/>
</dbReference>
<dbReference type="GO" id="GO:0003887">
    <property type="term" value="F:DNA-directed DNA polymerase activity"/>
    <property type="evidence" value="ECO:0007669"/>
    <property type="project" value="UniProtKB-KW"/>
</dbReference>
<dbReference type="GO" id="GO:0015074">
    <property type="term" value="P:DNA integration"/>
    <property type="evidence" value="ECO:0007669"/>
    <property type="project" value="UniProtKB-KW"/>
</dbReference>
<keyword evidence="13" id="KW-0695">RNA-directed DNA polymerase</keyword>
<keyword evidence="17" id="KW-0863">Zinc-finger</keyword>
<dbReference type="SMART" id="SM00298">
    <property type="entry name" value="CHROMO"/>
    <property type="match status" value="1"/>
</dbReference>
<feature type="compositionally biased region" description="Basic and acidic residues" evidence="18">
    <location>
        <begin position="586"/>
        <end position="607"/>
    </location>
</feature>
<dbReference type="InterPro" id="IPR043502">
    <property type="entry name" value="DNA/RNA_pol_sf"/>
</dbReference>
<dbReference type="Gene3D" id="1.10.340.70">
    <property type="match status" value="1"/>
</dbReference>
<dbReference type="CDD" id="cd01647">
    <property type="entry name" value="RT_LTR"/>
    <property type="match status" value="1"/>
</dbReference>
<evidence type="ECO:0000259" key="20">
    <source>
        <dbReference type="PROSITE" id="PS50158"/>
    </source>
</evidence>
<keyword evidence="17" id="KW-0862">Zinc</keyword>
<dbReference type="InterPro" id="IPR000953">
    <property type="entry name" value="Chromo/chromo_shadow_dom"/>
</dbReference>
<dbReference type="PANTHER" id="PTHR37984">
    <property type="entry name" value="PROTEIN CBG26694"/>
    <property type="match status" value="1"/>
</dbReference>
<feature type="compositionally biased region" description="Acidic residues" evidence="18">
    <location>
        <begin position="564"/>
        <end position="576"/>
    </location>
</feature>
<dbReference type="PROSITE" id="PS50878">
    <property type="entry name" value="RT_POL"/>
    <property type="match status" value="1"/>
</dbReference>
<keyword evidence="4" id="KW-0548">Nucleotidyltransferase</keyword>
<evidence type="ECO:0000256" key="1">
    <source>
        <dbReference type="ARBA" id="ARBA00012493"/>
    </source>
</evidence>
<evidence type="ECO:0000256" key="11">
    <source>
        <dbReference type="ARBA" id="ARBA00022884"/>
    </source>
</evidence>
<evidence type="ECO:0000256" key="2">
    <source>
        <dbReference type="ARBA" id="ARBA00022670"/>
    </source>
</evidence>
<sequence>MSQQQPQEEPRPASAAGRVAAPPAQAPAADRTPAQAAPTVAAGRTPAQSAAASAPRPEATAGPGSASESDSSRPTRRIYTQMENLRARLEQEDSTSLDYLLLRRQGQQTLDAVNALTSKIDRLVTALEGNLVPAPAPAPTRVEASPAATERPAAVATPAPPAAPPLADASAYPLADETPRHSTAVRQRVDNEAASFARAYPPHLAPVQGTPPSPTPGRAFEATGRRHRLARPTVTPADYYRDRPDLRHVAVPSQASDDAGDASTGTTAGRYRPPKVDFPKFDGTRSSLDAFLIQSEVWRSTQSIPSDRRMIEIVGLNLKGRAQEWWVSKIKADPDRVGAIFQNWETFKLRLKALYGNIDPGTEALSELMALRQSAMPKRSASEYVERFTALLLRSNLDNDEMAVTLFKTGLEPEFLEPFERSPPKTLPDWCQEVERLDREREDNRLLRGRFDKKGTERPSRTENAERGARDRTVLSRNRALGGENSNPAREVSRARPAAGIATSTRQADPRVDKKLAEARALRNQRRAAGLCLGCGEAGHFLADCTKKESSKMVALLTVLEDLEASSDEEDAEDAEPSSASESDQGNEHGLVEEPLGKPTSVEDVHGNKSLVTTMTTQTLRIGDARLGSLPLLVADIAGFDVVLGFPMLQSLSPRVDWRQGTLEFTKDLSCGERRRAKHNGRERATPKKRGRRSHSRAERSLDGISSLSAVEERSESAGTPLSAPPIRPVPHRHEFVSAERLVQAASQDGPIGMMWLDVDWPTLRACGFVETGDGSEEEPEPPDIAGIPAEYRDFADVFSEKEADRLPPHGERDLKIELEEGAKPPQGPLYPKGPRELQELRRYLDEMLGKGFIRPSRSPARSPVLYVPKKDGSLRLCVDYRGLNKITVKNRTPLPLIDEMLGLLRRAKVYTKLDLRAAYNLIRIAAGDEWKTAFGTDFGLFEYLVMPFGLANAPGHFQTVVNTIFRDILGVYVVIYLDDFFIFSDNPADHTKHVREVLRRLREHRLFCKLSKCQFNTTEADFLGYIVTPTGLSMEAEKTKAIAEWPEPRSIHDIQVFLGFANYYRRFIRHYSRIARPLTDLVKPVQRFRKFELPEAAKTAFVNLKKAFSSAPILRHFDYDLPTRVETDASDNAIAGILKQEHDGLWHPVAFYSRKMTSAEANYEIHDKELLAVVASLRHWYQFLAGLPSRFGVLTDHDALKYFATQRWISRRQARWALHLADFDFEIVYRPGKLGGEPDALTRRSDMTSKEGDNADANYRTVLSPSLFVGAVSTRRAKARASLDEVLQLASRSTLVDLCKAYQPLDPWLKTQLASVKRREGLAQKADGLWYVHDRLVVPEIPSRGRGVSAAQDSSPRNVEVEATTRRGDISPPESSAQPASPGHDPRSTTGLSREHLRYMVMTQVHDSQPAGHPGRDATLEHAQRLYYWPNMKSWVADYVASCDACARTKRPRHRPYGYLQPLKTPDRPWGSISADFIEGLPLSDGYDSILVVVDRLTKTAVMVPTTKDVTSAQTAALFEKHVFSRFGLPDDVTTDRGRQFISEGWRTFAQKHGFAHNLSTAYHPQTDGQTERVNQVLEQYLRLYCSDEQDNWVDLLPTASFAYNNTVHATLGLSPFFACHGWHPKAHGEAAPAGALDPSTSSFAPQDGTLLRHCQDRIREAQARSVRNYNNKHQDQQFQPGDLVWVSNRNWKTHRPSKKLGNSTSGPFEVLERIGRVAYRLKLLPHMRVHDVFHVSMLEPYRRSGLDGRKDEEVEQVVEGADYYEVESILDHRGSRSRQEYLVLWRGYPEEEASWVKAKDLNADGRVAEYWARQQASRGL</sequence>
<dbReference type="FunFam" id="3.30.420.10:FF:000032">
    <property type="entry name" value="Retrovirus-related Pol polyprotein from transposon 297-like Protein"/>
    <property type="match status" value="1"/>
</dbReference>
<keyword evidence="16" id="KW-0233">DNA recombination</keyword>
<evidence type="ECO:0000256" key="17">
    <source>
        <dbReference type="PROSITE-ProRule" id="PRU00047"/>
    </source>
</evidence>
<dbReference type="Gene3D" id="2.40.70.10">
    <property type="entry name" value="Acid Proteases"/>
    <property type="match status" value="1"/>
</dbReference>
<dbReference type="Pfam" id="PF03732">
    <property type="entry name" value="Retrotrans_gag"/>
    <property type="match status" value="1"/>
</dbReference>
<dbReference type="InterPro" id="IPR043128">
    <property type="entry name" value="Rev_trsase/Diguanyl_cyclase"/>
</dbReference>
<keyword evidence="15" id="KW-0238">DNA-binding</keyword>
<feature type="region of interest" description="Disordered" evidence="18">
    <location>
        <begin position="137"/>
        <end position="169"/>
    </location>
</feature>
<dbReference type="GO" id="GO:0003677">
    <property type="term" value="F:DNA binding"/>
    <property type="evidence" value="ECO:0007669"/>
    <property type="project" value="UniProtKB-KW"/>
</dbReference>
<dbReference type="InterPro" id="IPR001878">
    <property type="entry name" value="Znf_CCHC"/>
</dbReference>
<dbReference type="GO" id="GO:0003964">
    <property type="term" value="F:RNA-directed DNA polymerase activity"/>
    <property type="evidence" value="ECO:0007669"/>
    <property type="project" value="UniProtKB-KW"/>
</dbReference>
<evidence type="ECO:0000256" key="7">
    <source>
        <dbReference type="ARBA" id="ARBA00022750"/>
    </source>
</evidence>
<dbReference type="PROSITE" id="PS50994">
    <property type="entry name" value="INTEGRASE"/>
    <property type="match status" value="1"/>
</dbReference>
<evidence type="ECO:0000256" key="18">
    <source>
        <dbReference type="SAM" id="MobiDB-lite"/>
    </source>
</evidence>
<evidence type="ECO:0000256" key="3">
    <source>
        <dbReference type="ARBA" id="ARBA00022679"/>
    </source>
</evidence>
<dbReference type="InterPro" id="IPR021109">
    <property type="entry name" value="Peptidase_aspartic_dom_sf"/>
</dbReference>
<evidence type="ECO:0000313" key="23">
    <source>
        <dbReference type="EMBL" id="SPO35637.1"/>
    </source>
</evidence>
<feature type="region of interest" description="Disordered" evidence="18">
    <location>
        <begin position="673"/>
        <end position="730"/>
    </location>
</feature>
<evidence type="ECO:0000256" key="9">
    <source>
        <dbReference type="ARBA" id="ARBA00022801"/>
    </source>
</evidence>
<evidence type="ECO:0000256" key="15">
    <source>
        <dbReference type="ARBA" id="ARBA00023125"/>
    </source>
</evidence>
<dbReference type="Proteomes" id="UP000323386">
    <property type="component" value="Unassembled WGS sequence"/>
</dbReference>
<proteinExistence type="predicted"/>
<keyword evidence="8" id="KW-0255">Endonuclease</keyword>
<dbReference type="GO" id="GO:0006338">
    <property type="term" value="P:chromatin remodeling"/>
    <property type="evidence" value="ECO:0007669"/>
    <property type="project" value="UniProtKB-ARBA"/>
</dbReference>
<dbReference type="InterPro" id="IPR012337">
    <property type="entry name" value="RNaseH-like_sf"/>
</dbReference>
<feature type="compositionally biased region" description="Basic and acidic residues" evidence="18">
    <location>
        <begin position="1360"/>
        <end position="1370"/>
    </location>
</feature>
<dbReference type="InterPro" id="IPR050951">
    <property type="entry name" value="Retrovirus_Pol_polyprotein"/>
</dbReference>
<keyword evidence="10" id="KW-0460">Magnesium</keyword>
<feature type="region of interest" description="Disordered" evidence="18">
    <location>
        <begin position="251"/>
        <end position="279"/>
    </location>
</feature>
<dbReference type="FunFam" id="3.30.70.270:FF:000020">
    <property type="entry name" value="Transposon Tf2-6 polyprotein-like Protein"/>
    <property type="match status" value="1"/>
</dbReference>
<dbReference type="EC" id="2.7.7.49" evidence="1"/>
<dbReference type="Gene3D" id="2.40.50.40">
    <property type="match status" value="1"/>
</dbReference>
<dbReference type="InterPro" id="IPR041373">
    <property type="entry name" value="RT_RNaseH"/>
</dbReference>
<feature type="compositionally biased region" description="Low complexity" evidence="18">
    <location>
        <begin position="143"/>
        <end position="157"/>
    </location>
</feature>
<dbReference type="OrthoDB" id="3254954at2759"/>
<keyword evidence="11" id="KW-0694">RNA-binding</keyword>
<gene>
    <name evidence="23" type="ORF">PSFLO_01108</name>
</gene>
<dbReference type="EMBL" id="OOIP01000002">
    <property type="protein sequence ID" value="SPO35637.1"/>
    <property type="molecule type" value="Genomic_DNA"/>
</dbReference>
<dbReference type="Pfam" id="PF17921">
    <property type="entry name" value="Integrase_H2C2"/>
    <property type="match status" value="1"/>
</dbReference>
<dbReference type="GO" id="GO:0003723">
    <property type="term" value="F:RNA binding"/>
    <property type="evidence" value="ECO:0007669"/>
    <property type="project" value="UniProtKB-KW"/>
</dbReference>
<keyword evidence="24" id="KW-1185">Reference proteome</keyword>
<keyword evidence="5" id="KW-0540">Nuclease</keyword>
<dbReference type="SUPFAM" id="SSF56672">
    <property type="entry name" value="DNA/RNA polymerases"/>
    <property type="match status" value="1"/>
</dbReference>
<dbReference type="InterPro" id="IPR023780">
    <property type="entry name" value="Chromo_domain"/>
</dbReference>